<name>A0AA94EFR7_9GAMM</name>
<gene>
    <name evidence="2" type="ORF">CWE23_02755</name>
</gene>
<accession>A0AA94EFR7</accession>
<proteinExistence type="predicted"/>
<dbReference type="EMBL" id="PIPS01000001">
    <property type="protein sequence ID" value="RUO44965.1"/>
    <property type="molecule type" value="Genomic_DNA"/>
</dbReference>
<evidence type="ECO:0000313" key="3">
    <source>
        <dbReference type="Proteomes" id="UP000286680"/>
    </source>
</evidence>
<dbReference type="AlphaFoldDB" id="A0AA94EFR7"/>
<sequence>MPSAQYGSLPFEEAIKYFRQKLNVPTERWADVWAKAHDRAFMVAGAMKDDLLNDFRMAVDDAIANGRSISWFKREFKSIVARHGWSHTGNANWRSRVIYETNVRQSYNAGRYAQLQRFPFWEYRHGDSIVPRPLHLSWDRLVLPKDDPWWAKHFPTNGYGCKCKVYGRSENEMQRRGLTPGNAPNDGTYEWTDTVTGEVFEMPRGIDPGFDYAPGSGVETRSLAQVAERKAKIYEPPERVVPDLFSTARGVTNDTFNAIWQRAPDELKPSVDTLSRFMAVHPTKTLFIKQTEIGTNNKASRNIQEDVAAYLGLDARDRQWTYGRATRAAGYTAVPWDFTVVKVKADTRFSNVDLTRIQTELKTLLDERRDGKLEWSMSRRLRQKGYNDEGVLITWLHELGHQIHFWGGQANWNPRIRGTVITRYGGTNAEEFFAEHFVMWFFARDELRRWSVDLADWIEEQIDSAMTSTQKGNWKR</sequence>
<evidence type="ECO:0000259" key="1">
    <source>
        <dbReference type="Pfam" id="PF04233"/>
    </source>
</evidence>
<dbReference type="RefSeq" id="WP_126819335.1">
    <property type="nucleotide sequence ID" value="NZ_PIPS01000001.1"/>
</dbReference>
<reference evidence="3" key="1">
    <citation type="journal article" date="2018" name="Front. Microbiol.">
        <title>Genome-Based Analysis Reveals the Taxonomy and Diversity of the Family Idiomarinaceae.</title>
        <authorList>
            <person name="Liu Y."/>
            <person name="Lai Q."/>
            <person name="Shao Z."/>
        </authorList>
    </citation>
    <scope>NUCLEOTIDE SEQUENCE [LARGE SCALE GENOMIC DNA]</scope>
    <source>
        <strain evidence="3">SN-14</strain>
    </source>
</reference>
<feature type="domain" description="Phage head morphogenesis" evidence="1">
    <location>
        <begin position="54"/>
        <end position="165"/>
    </location>
</feature>
<keyword evidence="3" id="KW-1185">Reference proteome</keyword>
<dbReference type="InterPro" id="IPR006528">
    <property type="entry name" value="Phage_head_morphogenesis_dom"/>
</dbReference>
<dbReference type="Proteomes" id="UP000286680">
    <property type="component" value="Unassembled WGS sequence"/>
</dbReference>
<organism evidence="2 3">
    <name type="scientific">Idiomarina aquatica</name>
    <dbReference type="NCBI Taxonomy" id="1327752"/>
    <lineage>
        <taxon>Bacteria</taxon>
        <taxon>Pseudomonadati</taxon>
        <taxon>Pseudomonadota</taxon>
        <taxon>Gammaproteobacteria</taxon>
        <taxon>Alteromonadales</taxon>
        <taxon>Idiomarinaceae</taxon>
        <taxon>Idiomarina</taxon>
    </lineage>
</organism>
<evidence type="ECO:0000313" key="2">
    <source>
        <dbReference type="EMBL" id="RUO44965.1"/>
    </source>
</evidence>
<dbReference type="Pfam" id="PF04233">
    <property type="entry name" value="Phage_Mu_F"/>
    <property type="match status" value="1"/>
</dbReference>
<dbReference type="SUPFAM" id="SSF55486">
    <property type="entry name" value="Metalloproteases ('zincins'), catalytic domain"/>
    <property type="match status" value="1"/>
</dbReference>
<protein>
    <submittedName>
        <fullName evidence="2">F protein</fullName>
    </submittedName>
</protein>
<comment type="caution">
    <text evidence="2">The sequence shown here is derived from an EMBL/GenBank/DDBJ whole genome shotgun (WGS) entry which is preliminary data.</text>
</comment>